<accession>A0A654FEJ2</accession>
<reference evidence="1 2" key="1">
    <citation type="submission" date="2019-11" db="EMBL/GenBank/DDBJ databases">
        <authorList>
            <person name="Jiao W.-B."/>
            <person name="Schneeberger K."/>
        </authorList>
    </citation>
    <scope>NUCLEOTIDE SEQUENCE [LARGE SCALE GENOMIC DNA]</scope>
    <source>
        <strain evidence="2">cv. An-1</strain>
    </source>
</reference>
<protein>
    <submittedName>
        <fullName evidence="1">Uncharacterized protein</fullName>
    </submittedName>
</protein>
<evidence type="ECO:0000313" key="2">
    <source>
        <dbReference type="Proteomes" id="UP000426265"/>
    </source>
</evidence>
<evidence type="ECO:0000313" key="1">
    <source>
        <dbReference type="EMBL" id="VYS59949.1"/>
    </source>
</evidence>
<dbReference type="AlphaFoldDB" id="A0A654FEJ2"/>
<proteinExistence type="predicted"/>
<dbReference type="Proteomes" id="UP000426265">
    <property type="component" value="Unassembled WGS sequence"/>
</dbReference>
<sequence length="73" mass="8495">MANCYNYSWVVDDVDCKGFSSSKTLEAFEAERGGKGLVCFYRIYRSSPYHLNRLYHHQNLPYALHKLKQGITC</sequence>
<organism evidence="1 2">
    <name type="scientific">Arabidopsis thaliana</name>
    <name type="common">Mouse-ear cress</name>
    <dbReference type="NCBI Taxonomy" id="3702"/>
    <lineage>
        <taxon>Eukaryota</taxon>
        <taxon>Viridiplantae</taxon>
        <taxon>Streptophyta</taxon>
        <taxon>Embryophyta</taxon>
        <taxon>Tracheophyta</taxon>
        <taxon>Spermatophyta</taxon>
        <taxon>Magnoliopsida</taxon>
        <taxon>eudicotyledons</taxon>
        <taxon>Gunneridae</taxon>
        <taxon>Pentapetalae</taxon>
        <taxon>rosids</taxon>
        <taxon>malvids</taxon>
        <taxon>Brassicales</taxon>
        <taxon>Brassicaceae</taxon>
        <taxon>Camelineae</taxon>
        <taxon>Arabidopsis</taxon>
    </lineage>
</organism>
<dbReference type="EMBL" id="CACRSJ010000106">
    <property type="protein sequence ID" value="VYS59949.1"/>
    <property type="molecule type" value="Genomic_DNA"/>
</dbReference>
<name>A0A654FEJ2_ARATH</name>
<gene>
    <name evidence="1" type="ORF">AN1_LOCUS15385</name>
</gene>